<feature type="chain" id="PRO_5015399793" evidence="1">
    <location>
        <begin position="19"/>
        <end position="56"/>
    </location>
</feature>
<name>A0A2T3B749_AMORE</name>
<gene>
    <name evidence="2" type="ORF">M430DRAFT_34386</name>
</gene>
<reference evidence="2 3" key="1">
    <citation type="journal article" date="2018" name="New Phytol.">
        <title>Comparative genomics and transcriptomics depict ericoid mycorrhizal fungi as versatile saprotrophs and plant mutualists.</title>
        <authorList>
            <person name="Martino E."/>
            <person name="Morin E."/>
            <person name="Grelet G.A."/>
            <person name="Kuo A."/>
            <person name="Kohler A."/>
            <person name="Daghino S."/>
            <person name="Barry K.W."/>
            <person name="Cichocki N."/>
            <person name="Clum A."/>
            <person name="Dockter R.B."/>
            <person name="Hainaut M."/>
            <person name="Kuo R.C."/>
            <person name="LaButti K."/>
            <person name="Lindahl B.D."/>
            <person name="Lindquist E.A."/>
            <person name="Lipzen A."/>
            <person name="Khouja H.R."/>
            <person name="Magnuson J."/>
            <person name="Murat C."/>
            <person name="Ohm R.A."/>
            <person name="Singer S.W."/>
            <person name="Spatafora J.W."/>
            <person name="Wang M."/>
            <person name="Veneault-Fourrey C."/>
            <person name="Henrissat B."/>
            <person name="Grigoriev I.V."/>
            <person name="Martin F.M."/>
            <person name="Perotto S."/>
        </authorList>
    </citation>
    <scope>NUCLEOTIDE SEQUENCE [LARGE SCALE GENOMIC DNA]</scope>
    <source>
        <strain evidence="2 3">ATCC 22711</strain>
    </source>
</reference>
<accession>A0A2T3B749</accession>
<dbReference type="GeneID" id="36574623"/>
<dbReference type="InParanoid" id="A0A2T3B749"/>
<dbReference type="AlphaFoldDB" id="A0A2T3B749"/>
<dbReference type="RefSeq" id="XP_024722726.1">
    <property type="nucleotide sequence ID" value="XM_024866542.1"/>
</dbReference>
<sequence>MAPIWAAVLLTTAETVCILVVSHGAKRNWAKREVEEEGQRLTCDIVSSCQLCVRTA</sequence>
<dbReference type="EMBL" id="KZ679009">
    <property type="protein sequence ID" value="PSS22571.1"/>
    <property type="molecule type" value="Genomic_DNA"/>
</dbReference>
<keyword evidence="1" id="KW-0732">Signal</keyword>
<evidence type="ECO:0000313" key="3">
    <source>
        <dbReference type="Proteomes" id="UP000241818"/>
    </source>
</evidence>
<dbReference type="Proteomes" id="UP000241818">
    <property type="component" value="Unassembled WGS sequence"/>
</dbReference>
<evidence type="ECO:0000313" key="2">
    <source>
        <dbReference type="EMBL" id="PSS22571.1"/>
    </source>
</evidence>
<protein>
    <submittedName>
        <fullName evidence="2">Uncharacterized protein</fullName>
    </submittedName>
</protein>
<evidence type="ECO:0000256" key="1">
    <source>
        <dbReference type="SAM" id="SignalP"/>
    </source>
</evidence>
<organism evidence="2 3">
    <name type="scientific">Amorphotheca resinae ATCC 22711</name>
    <dbReference type="NCBI Taxonomy" id="857342"/>
    <lineage>
        <taxon>Eukaryota</taxon>
        <taxon>Fungi</taxon>
        <taxon>Dikarya</taxon>
        <taxon>Ascomycota</taxon>
        <taxon>Pezizomycotina</taxon>
        <taxon>Leotiomycetes</taxon>
        <taxon>Helotiales</taxon>
        <taxon>Amorphothecaceae</taxon>
        <taxon>Amorphotheca</taxon>
    </lineage>
</organism>
<keyword evidence="3" id="KW-1185">Reference proteome</keyword>
<proteinExistence type="predicted"/>
<feature type="signal peptide" evidence="1">
    <location>
        <begin position="1"/>
        <end position="18"/>
    </location>
</feature>